<name>A0A1G2PPM5_9BACT</name>
<dbReference type="EMBL" id="MHSU01000031">
    <property type="protein sequence ID" value="OHA49562.1"/>
    <property type="molecule type" value="Genomic_DNA"/>
</dbReference>
<dbReference type="Proteomes" id="UP000178646">
    <property type="component" value="Unassembled WGS sequence"/>
</dbReference>
<sequence length="233" mass="27663">MNKNIYVKKINNVGDYAVWLVDGALIRKEINENFVKCADSNQFGFVPKNEFWIDEDLDPKEYQYFIDRFIYEKGLLDSGENYTKADKMADNFEKNERQNSAEVRQISKSSLNKKELLEKIKKKIIEKYSDKIKIWLVDGNLVRSFFLLDYCEGGHDLVYPFIHKNEIWIEEALSPEERKFIILHELHERYLMDQGKSYKNAHIGATEVEDYYRENPKEDLGARIREEIKKNEG</sequence>
<reference evidence="1 2" key="1">
    <citation type="journal article" date="2016" name="Nat. Commun.">
        <title>Thousands of microbial genomes shed light on interconnected biogeochemical processes in an aquifer system.</title>
        <authorList>
            <person name="Anantharaman K."/>
            <person name="Brown C.T."/>
            <person name="Hug L.A."/>
            <person name="Sharon I."/>
            <person name="Castelle C.J."/>
            <person name="Probst A.J."/>
            <person name="Thomas B.C."/>
            <person name="Singh A."/>
            <person name="Wilkins M.J."/>
            <person name="Karaoz U."/>
            <person name="Brodie E.L."/>
            <person name="Williams K.H."/>
            <person name="Hubbard S.S."/>
            <person name="Banfield J.F."/>
        </authorList>
    </citation>
    <scope>NUCLEOTIDE SEQUENCE [LARGE SCALE GENOMIC DNA]</scope>
</reference>
<comment type="caution">
    <text evidence="1">The sequence shown here is derived from an EMBL/GenBank/DDBJ whole genome shotgun (WGS) entry which is preliminary data.</text>
</comment>
<protein>
    <submittedName>
        <fullName evidence="1">Uncharacterized protein</fullName>
    </submittedName>
</protein>
<accession>A0A1G2PPM5</accession>
<gene>
    <name evidence="1" type="ORF">A2W59_00585</name>
</gene>
<organism evidence="1 2">
    <name type="scientific">Candidatus Terrybacteria bacterium RIFCSPHIGHO2_02_41_19</name>
    <dbReference type="NCBI Taxonomy" id="1802364"/>
    <lineage>
        <taxon>Bacteria</taxon>
        <taxon>Candidatus Terryibacteriota</taxon>
    </lineage>
</organism>
<evidence type="ECO:0000313" key="1">
    <source>
        <dbReference type="EMBL" id="OHA49562.1"/>
    </source>
</evidence>
<proteinExistence type="predicted"/>
<evidence type="ECO:0000313" key="2">
    <source>
        <dbReference type="Proteomes" id="UP000178646"/>
    </source>
</evidence>
<dbReference type="AlphaFoldDB" id="A0A1G2PPM5"/>